<dbReference type="InterPro" id="IPR016161">
    <property type="entry name" value="Ald_DH/histidinol_DH"/>
</dbReference>
<dbReference type="GO" id="GO:0019145">
    <property type="term" value="F:aminobutyraldehyde dehydrogenase (NAD+) activity"/>
    <property type="evidence" value="ECO:0007669"/>
    <property type="project" value="UniProtKB-EC"/>
</dbReference>
<dbReference type="Gene3D" id="3.40.309.10">
    <property type="entry name" value="Aldehyde Dehydrogenase, Chain A, domain 2"/>
    <property type="match status" value="1"/>
</dbReference>
<sequence length="475" mass="51333">MDTQMLIGARLEAGTEVEEHVLNPRTGARIVDLPEASHTQIDAAVDAAEKAFTGWAATTPAERSGYLLKIADAIEKDADAFAALESLNCGKPINAVRNDELPAIVDCWRFFAGAIRSLHAPVAAEYLPGFTSMVRRDPVGIVGSIAPWNYPLMMMAWKLAPAIAGGNTVVFKPSEQTPLTALKMAKLLADILPEGVVNVILGRGETVGNTLINHPKINMVSITGDVATGKKVLAAAAKTVKRTHLELGGKAPVLVFDDADLEAVVQGIRTFGYYNAGQDCTAACRIYAQEGIYEKFVADLSAAVSTIRYNDPDDTQNEIGPLISRRQRDRVASFVERAADVKHIEITTGGRVGSEEGYFFQPTVVAGATQNDEIVRREVFGPVVSVTRFKDADQAVAWANDSDYGLASSVWTKDIGKAMKAASRLQYGCTWINTHFMLTNEMPHGGVKQSGYGKDMSIYALEDYTAVRHVMISHG</sequence>
<dbReference type="InterPro" id="IPR015590">
    <property type="entry name" value="Aldehyde_DH_dom"/>
</dbReference>
<dbReference type="Gene3D" id="3.40.605.10">
    <property type="entry name" value="Aldehyde Dehydrogenase, Chain A, domain 1"/>
    <property type="match status" value="1"/>
</dbReference>
<evidence type="ECO:0000256" key="4">
    <source>
        <dbReference type="RuleBase" id="RU003345"/>
    </source>
</evidence>
<evidence type="ECO:0000256" key="2">
    <source>
        <dbReference type="ARBA" id="ARBA00023027"/>
    </source>
</evidence>
<comment type="similarity">
    <text evidence="4">Belongs to the aldehyde dehydrogenase family.</text>
</comment>
<evidence type="ECO:0000313" key="7">
    <source>
        <dbReference type="Proteomes" id="UP000535406"/>
    </source>
</evidence>
<keyword evidence="1 4" id="KW-0560">Oxidoreductase</keyword>
<name>A0A7W7YRQ4_9HYPH</name>
<dbReference type="InterPro" id="IPR015657">
    <property type="entry name" value="Aminobutyraldehyde_DH"/>
</dbReference>
<evidence type="ECO:0000259" key="5">
    <source>
        <dbReference type="Pfam" id="PF00171"/>
    </source>
</evidence>
<feature type="domain" description="Aldehyde dehydrogenase" evidence="5">
    <location>
        <begin position="19"/>
        <end position="470"/>
    </location>
</feature>
<feature type="active site" evidence="3">
    <location>
        <position position="246"/>
    </location>
</feature>
<organism evidence="6 7">
    <name type="scientific">Shinella fusca</name>
    <dbReference type="NCBI Taxonomy" id="544480"/>
    <lineage>
        <taxon>Bacteria</taxon>
        <taxon>Pseudomonadati</taxon>
        <taxon>Pseudomonadota</taxon>
        <taxon>Alphaproteobacteria</taxon>
        <taxon>Hyphomicrobiales</taxon>
        <taxon>Rhizobiaceae</taxon>
        <taxon>Shinella</taxon>
    </lineage>
</organism>
<gene>
    <name evidence="6" type="ORF">HNQ66_000410</name>
</gene>
<dbReference type="EMBL" id="JACHIK010000001">
    <property type="protein sequence ID" value="MBB5041032.1"/>
    <property type="molecule type" value="Genomic_DNA"/>
</dbReference>
<dbReference type="RefSeq" id="WP_184140323.1">
    <property type="nucleotide sequence ID" value="NZ_JACHIK010000001.1"/>
</dbReference>
<accession>A0A7W7YRQ4</accession>
<reference evidence="6 7" key="1">
    <citation type="submission" date="2020-08" db="EMBL/GenBank/DDBJ databases">
        <title>Genomic Encyclopedia of Type Strains, Phase IV (KMG-IV): sequencing the most valuable type-strain genomes for metagenomic binning, comparative biology and taxonomic classification.</title>
        <authorList>
            <person name="Goeker M."/>
        </authorList>
    </citation>
    <scope>NUCLEOTIDE SEQUENCE [LARGE SCALE GENOMIC DNA]</scope>
    <source>
        <strain evidence="6 7">DSM 21319</strain>
    </source>
</reference>
<dbReference type="PROSITE" id="PS00687">
    <property type="entry name" value="ALDEHYDE_DEHYDR_GLU"/>
    <property type="match status" value="1"/>
</dbReference>
<dbReference type="FunFam" id="3.40.309.10:FF:000010">
    <property type="entry name" value="Gamma-aminobutyraldehyde dehydrogenase"/>
    <property type="match status" value="1"/>
</dbReference>
<proteinExistence type="inferred from homology"/>
<keyword evidence="7" id="KW-1185">Reference proteome</keyword>
<dbReference type="PANTHER" id="PTHR11699">
    <property type="entry name" value="ALDEHYDE DEHYDROGENASE-RELATED"/>
    <property type="match status" value="1"/>
</dbReference>
<dbReference type="CDD" id="cd07092">
    <property type="entry name" value="ALDH_ABALDH-YdcW"/>
    <property type="match status" value="1"/>
</dbReference>
<protein>
    <submittedName>
        <fullName evidence="6">Aminobutyraldehyde dehydrogenase</fullName>
        <ecNumber evidence="6">1.2.1.19</ecNumber>
    </submittedName>
</protein>
<dbReference type="EC" id="1.2.1.19" evidence="6"/>
<dbReference type="SUPFAM" id="SSF53720">
    <property type="entry name" value="ALDH-like"/>
    <property type="match status" value="1"/>
</dbReference>
<dbReference type="Proteomes" id="UP000535406">
    <property type="component" value="Unassembled WGS sequence"/>
</dbReference>
<dbReference type="Pfam" id="PF00171">
    <property type="entry name" value="Aldedh"/>
    <property type="match status" value="1"/>
</dbReference>
<dbReference type="InterPro" id="IPR016163">
    <property type="entry name" value="Ald_DH_C"/>
</dbReference>
<keyword evidence="2" id="KW-0520">NAD</keyword>
<evidence type="ECO:0000256" key="3">
    <source>
        <dbReference type="PROSITE-ProRule" id="PRU10007"/>
    </source>
</evidence>
<dbReference type="NCBIfam" id="NF010000">
    <property type="entry name" value="PRK13473.1"/>
    <property type="match status" value="1"/>
</dbReference>
<dbReference type="AlphaFoldDB" id="A0A7W7YRQ4"/>
<evidence type="ECO:0000256" key="1">
    <source>
        <dbReference type="ARBA" id="ARBA00023002"/>
    </source>
</evidence>
<dbReference type="InterPro" id="IPR029510">
    <property type="entry name" value="Ald_DH_CS_GLU"/>
</dbReference>
<dbReference type="InterPro" id="IPR016162">
    <property type="entry name" value="Ald_DH_N"/>
</dbReference>
<evidence type="ECO:0000313" key="6">
    <source>
        <dbReference type="EMBL" id="MBB5041032.1"/>
    </source>
</evidence>
<dbReference type="FunFam" id="3.40.605.10:FF:000001">
    <property type="entry name" value="Aldehyde dehydrogenase 1"/>
    <property type="match status" value="1"/>
</dbReference>
<comment type="caution">
    <text evidence="6">The sequence shown here is derived from an EMBL/GenBank/DDBJ whole genome shotgun (WGS) entry which is preliminary data.</text>
</comment>